<name>A0A2P2LAX2_RHIMU</name>
<evidence type="ECO:0000313" key="2">
    <source>
        <dbReference type="EMBL" id="MBX15113.1"/>
    </source>
</evidence>
<dbReference type="AlphaFoldDB" id="A0A2P2LAX2"/>
<keyword evidence="1" id="KW-0472">Membrane</keyword>
<evidence type="ECO:0000256" key="1">
    <source>
        <dbReference type="SAM" id="Phobius"/>
    </source>
</evidence>
<accession>A0A2P2LAX2</accession>
<organism evidence="2">
    <name type="scientific">Rhizophora mucronata</name>
    <name type="common">Asiatic mangrove</name>
    <dbReference type="NCBI Taxonomy" id="61149"/>
    <lineage>
        <taxon>Eukaryota</taxon>
        <taxon>Viridiplantae</taxon>
        <taxon>Streptophyta</taxon>
        <taxon>Embryophyta</taxon>
        <taxon>Tracheophyta</taxon>
        <taxon>Spermatophyta</taxon>
        <taxon>Magnoliopsida</taxon>
        <taxon>eudicotyledons</taxon>
        <taxon>Gunneridae</taxon>
        <taxon>Pentapetalae</taxon>
        <taxon>rosids</taxon>
        <taxon>fabids</taxon>
        <taxon>Malpighiales</taxon>
        <taxon>Rhizophoraceae</taxon>
        <taxon>Rhizophora</taxon>
    </lineage>
</organism>
<protein>
    <submittedName>
        <fullName evidence="2">Uncharacterized protein</fullName>
    </submittedName>
</protein>
<keyword evidence="1" id="KW-0812">Transmembrane</keyword>
<feature type="transmembrane region" description="Helical" evidence="1">
    <location>
        <begin position="36"/>
        <end position="56"/>
    </location>
</feature>
<dbReference type="EMBL" id="GGEC01034629">
    <property type="protein sequence ID" value="MBX15113.1"/>
    <property type="molecule type" value="Transcribed_RNA"/>
</dbReference>
<proteinExistence type="predicted"/>
<keyword evidence="1" id="KW-1133">Transmembrane helix</keyword>
<reference evidence="2" key="1">
    <citation type="submission" date="2018-02" db="EMBL/GenBank/DDBJ databases">
        <title>Rhizophora mucronata_Transcriptome.</title>
        <authorList>
            <person name="Meera S.P."/>
            <person name="Sreeshan A."/>
            <person name="Augustine A."/>
        </authorList>
    </citation>
    <scope>NUCLEOTIDE SEQUENCE</scope>
    <source>
        <tissue evidence="2">Leaf</tissue>
    </source>
</reference>
<sequence>MDAESQIKLGRNIEDKLADQPSGSIHFQQSSSSVLLYLWLALFCLTENVKVFAIISKSLPKQKTTMLLKRKWAKL</sequence>